<evidence type="ECO:0000313" key="2">
    <source>
        <dbReference type="Proteomes" id="UP001157974"/>
    </source>
</evidence>
<dbReference type="AlphaFoldDB" id="A0AAV8UGP0"/>
<gene>
    <name evidence="1" type="ORF">NDN08_003871</name>
</gene>
<evidence type="ECO:0000313" key="1">
    <source>
        <dbReference type="EMBL" id="KAJ8901665.1"/>
    </source>
</evidence>
<dbReference type="Proteomes" id="UP001157974">
    <property type="component" value="Unassembled WGS sequence"/>
</dbReference>
<protein>
    <recommendedName>
        <fullName evidence="3">Mediator of RNA polymerase II transcription subunit 8</fullName>
    </recommendedName>
</protein>
<evidence type="ECO:0008006" key="3">
    <source>
        <dbReference type="Google" id="ProtNLM"/>
    </source>
</evidence>
<accession>A0AAV8UGP0</accession>
<proteinExistence type="predicted"/>
<dbReference type="EMBL" id="JAMWBK010000010">
    <property type="protein sequence ID" value="KAJ8901665.1"/>
    <property type="molecule type" value="Genomic_DNA"/>
</dbReference>
<name>A0AAV8UGP0_9RHOD</name>
<comment type="caution">
    <text evidence="1">The sequence shown here is derived from an EMBL/GenBank/DDBJ whole genome shotgun (WGS) entry which is preliminary data.</text>
</comment>
<organism evidence="1 2">
    <name type="scientific">Rhodosorus marinus</name>
    <dbReference type="NCBI Taxonomy" id="101924"/>
    <lineage>
        <taxon>Eukaryota</taxon>
        <taxon>Rhodophyta</taxon>
        <taxon>Stylonematophyceae</taxon>
        <taxon>Stylonematales</taxon>
        <taxon>Stylonemataceae</taxon>
        <taxon>Rhodosorus</taxon>
    </lineage>
</organism>
<reference evidence="1 2" key="1">
    <citation type="journal article" date="2023" name="Nat. Commun.">
        <title>Origin of minicircular mitochondrial genomes in red algae.</title>
        <authorList>
            <person name="Lee Y."/>
            <person name="Cho C.H."/>
            <person name="Lee Y.M."/>
            <person name="Park S.I."/>
            <person name="Yang J.H."/>
            <person name="West J.A."/>
            <person name="Bhattacharya D."/>
            <person name="Yoon H.S."/>
        </authorList>
    </citation>
    <scope>NUCLEOTIDE SEQUENCE [LARGE SCALE GENOMIC DNA]</scope>
    <source>
        <strain evidence="1 2">CCMP1338</strain>
        <tissue evidence="1">Whole cell</tissue>
    </source>
</reference>
<keyword evidence="2" id="KW-1185">Reference proteome</keyword>
<sequence>MQSGEKGGEGSFESQYPELDASLLKLQGCAMDNLKRLDDLRRAIVNLREGIGPSKELVWPQLLAKFQVVSKTYLALSQTLIQAMTSANLGDFALVPKAVPSDPEVVSELLRTKIDIPESPEEEETKDLESMDKESIAKRIQGYNTHIEAVQRNMETMRREFTTSGKDLPSLDADHIARTGIQPDLKLIQMVQRGTGLS</sequence>